<sequence>MVLTRAAKRTRDTLEEEETSNKKSKLEESVQVSDNEDDIISIGSSDEDDSEDDSEEELEEAELAEFLSNENFQDILADYEDTGEIVIDYKDLCKILHETDPVAADNLQKVVETIDNKTPKFMTLLQENLEHKDRVKLIELYEALKEIEAAGMGGHPCKIEYLSLRDHINSLIKKFRAKKQASDKLTAQVREALKKTKTELELAIPQPESLEARILSLDTSAKNRVAIYNRYQELERAGSDDGEKSKITTWLEWATKIPHDKMKDMTQQRENIPQTLATLAQELEKELYGMREVKEQILTFVNARLQNPNTRGCSLALLGPPGTGKTTIARLLSKILITPFAQMSFGGVRDASFLKGHDFCYVGSRPGEIVRCLASMKYKNGVLFMDEFEKVSNNKEIISCLLHIVDPSQNSEFRDSYLREITIDLSNLWFVYSMNSPPEDSALNDRLYKISVPGYTKKEKVEIVRRYSLKRR</sequence>
<dbReference type="Pfam" id="PF00004">
    <property type="entry name" value="AAA"/>
    <property type="match status" value="1"/>
</dbReference>
<reference evidence="3" key="1">
    <citation type="journal article" date="2010" name="ISME J.">
        <title>Metagenome of the Mediterranean deep chlorophyll maximum studied by direct and fosmid library 454 pyrosequencing.</title>
        <authorList>
            <person name="Ghai R."/>
            <person name="Martin-Cuadrado A.B."/>
            <person name="Molto A.G."/>
            <person name="Heredia I.G."/>
            <person name="Cabrera R."/>
            <person name="Martin J."/>
            <person name="Verdu M."/>
            <person name="Deschamps P."/>
            <person name="Moreira D."/>
            <person name="Lopez-Garcia P."/>
            <person name="Mira A."/>
            <person name="Rodriguez-Valera F."/>
        </authorList>
    </citation>
    <scope>NUCLEOTIDE SEQUENCE</scope>
</reference>
<dbReference type="InterPro" id="IPR027065">
    <property type="entry name" value="Lon_Prtase"/>
</dbReference>
<dbReference type="AlphaFoldDB" id="D6PJE2"/>
<feature type="domain" description="ATPase AAA-type core" evidence="2">
    <location>
        <begin position="316"/>
        <end position="436"/>
    </location>
</feature>
<dbReference type="GO" id="GO:0016887">
    <property type="term" value="F:ATP hydrolysis activity"/>
    <property type="evidence" value="ECO:0007669"/>
    <property type="project" value="InterPro"/>
</dbReference>
<dbReference type="GO" id="GO:0004252">
    <property type="term" value="F:serine-type endopeptidase activity"/>
    <property type="evidence" value="ECO:0007669"/>
    <property type="project" value="InterPro"/>
</dbReference>
<dbReference type="GO" id="GO:0006515">
    <property type="term" value="P:protein quality control for misfolded or incompletely synthesized proteins"/>
    <property type="evidence" value="ECO:0007669"/>
    <property type="project" value="TreeGrafter"/>
</dbReference>
<evidence type="ECO:0000313" key="3">
    <source>
        <dbReference type="EMBL" id="ADD95843.1"/>
    </source>
</evidence>
<dbReference type="Gene3D" id="3.40.50.300">
    <property type="entry name" value="P-loop containing nucleotide triphosphate hydrolases"/>
    <property type="match status" value="1"/>
</dbReference>
<dbReference type="PANTHER" id="PTHR43718">
    <property type="entry name" value="LON PROTEASE"/>
    <property type="match status" value="1"/>
</dbReference>
<feature type="compositionally biased region" description="Acidic residues" evidence="1">
    <location>
        <begin position="34"/>
        <end position="55"/>
    </location>
</feature>
<dbReference type="SUPFAM" id="SSF52540">
    <property type="entry name" value="P-loop containing nucleoside triphosphate hydrolases"/>
    <property type="match status" value="1"/>
</dbReference>
<organism evidence="3">
    <name type="scientific">uncultured organism MedDCM-OCT-S09-C213</name>
    <dbReference type="NCBI Taxonomy" id="743647"/>
    <lineage>
        <taxon>unclassified sequences</taxon>
        <taxon>environmental samples</taxon>
    </lineage>
</organism>
<evidence type="ECO:0000259" key="2">
    <source>
        <dbReference type="Pfam" id="PF00004"/>
    </source>
</evidence>
<proteinExistence type="predicted"/>
<accession>D6PJE2</accession>
<protein>
    <recommendedName>
        <fullName evidence="2">ATPase AAA-type core domain-containing protein</fullName>
    </recommendedName>
</protein>
<feature type="region of interest" description="Disordered" evidence="1">
    <location>
        <begin position="1"/>
        <end position="55"/>
    </location>
</feature>
<dbReference type="EMBL" id="GU943103">
    <property type="protein sequence ID" value="ADD95843.1"/>
    <property type="molecule type" value="Genomic_DNA"/>
</dbReference>
<dbReference type="PANTHER" id="PTHR43718:SF2">
    <property type="entry name" value="LON PROTEASE HOMOLOG, MITOCHONDRIAL"/>
    <property type="match status" value="1"/>
</dbReference>
<dbReference type="GO" id="GO:0004176">
    <property type="term" value="F:ATP-dependent peptidase activity"/>
    <property type="evidence" value="ECO:0007669"/>
    <property type="project" value="InterPro"/>
</dbReference>
<feature type="compositionally biased region" description="Basic and acidic residues" evidence="1">
    <location>
        <begin position="9"/>
        <end position="28"/>
    </location>
</feature>
<dbReference type="InterPro" id="IPR027417">
    <property type="entry name" value="P-loop_NTPase"/>
</dbReference>
<evidence type="ECO:0000256" key="1">
    <source>
        <dbReference type="SAM" id="MobiDB-lite"/>
    </source>
</evidence>
<name>D6PJE2_9ZZZZ</name>
<dbReference type="GO" id="GO:0005524">
    <property type="term" value="F:ATP binding"/>
    <property type="evidence" value="ECO:0007669"/>
    <property type="project" value="InterPro"/>
</dbReference>
<dbReference type="InterPro" id="IPR003959">
    <property type="entry name" value="ATPase_AAA_core"/>
</dbReference>